<evidence type="ECO:0000313" key="2">
    <source>
        <dbReference type="Proteomes" id="UP001152888"/>
    </source>
</evidence>
<sequence>MLTIQYDPSYGSKYDYLWMPSYKYTLDYSKYDPRNPRSRFEPSRHCYWYPYYWPAHLMENTPTASSLREVRDFKLSSVSMNEDSSNERKNRE</sequence>
<dbReference type="OrthoDB" id="6693714at2759"/>
<name>A0A9P0KI41_ACAOB</name>
<gene>
    <name evidence="1" type="ORF">ACAOBT_LOCUS11082</name>
</gene>
<evidence type="ECO:0000313" key="1">
    <source>
        <dbReference type="EMBL" id="CAH1974423.1"/>
    </source>
</evidence>
<dbReference type="Proteomes" id="UP001152888">
    <property type="component" value="Unassembled WGS sequence"/>
</dbReference>
<accession>A0A9P0KI41</accession>
<dbReference type="AlphaFoldDB" id="A0A9P0KI41"/>
<proteinExistence type="predicted"/>
<keyword evidence="2" id="KW-1185">Reference proteome</keyword>
<organism evidence="1 2">
    <name type="scientific">Acanthoscelides obtectus</name>
    <name type="common">Bean weevil</name>
    <name type="synonym">Bruchus obtectus</name>
    <dbReference type="NCBI Taxonomy" id="200917"/>
    <lineage>
        <taxon>Eukaryota</taxon>
        <taxon>Metazoa</taxon>
        <taxon>Ecdysozoa</taxon>
        <taxon>Arthropoda</taxon>
        <taxon>Hexapoda</taxon>
        <taxon>Insecta</taxon>
        <taxon>Pterygota</taxon>
        <taxon>Neoptera</taxon>
        <taxon>Endopterygota</taxon>
        <taxon>Coleoptera</taxon>
        <taxon>Polyphaga</taxon>
        <taxon>Cucujiformia</taxon>
        <taxon>Chrysomeloidea</taxon>
        <taxon>Chrysomelidae</taxon>
        <taxon>Bruchinae</taxon>
        <taxon>Bruchini</taxon>
        <taxon>Acanthoscelides</taxon>
    </lineage>
</organism>
<protein>
    <submittedName>
        <fullName evidence="1">Uncharacterized protein</fullName>
    </submittedName>
</protein>
<comment type="caution">
    <text evidence="1">The sequence shown here is derived from an EMBL/GenBank/DDBJ whole genome shotgun (WGS) entry which is preliminary data.</text>
</comment>
<reference evidence="1" key="1">
    <citation type="submission" date="2022-03" db="EMBL/GenBank/DDBJ databases">
        <authorList>
            <person name="Sayadi A."/>
        </authorList>
    </citation>
    <scope>NUCLEOTIDE SEQUENCE</scope>
</reference>
<dbReference type="EMBL" id="CAKOFQ010006824">
    <property type="protein sequence ID" value="CAH1974423.1"/>
    <property type="molecule type" value="Genomic_DNA"/>
</dbReference>